<dbReference type="InterPro" id="IPR003961">
    <property type="entry name" value="FN3_dom"/>
</dbReference>
<feature type="region of interest" description="Disordered" evidence="1">
    <location>
        <begin position="196"/>
        <end position="272"/>
    </location>
</feature>
<dbReference type="InterPro" id="IPR036116">
    <property type="entry name" value="FN3_sf"/>
</dbReference>
<proteinExistence type="predicted"/>
<feature type="compositionally biased region" description="Low complexity" evidence="1">
    <location>
        <begin position="351"/>
        <end position="370"/>
    </location>
</feature>
<accession>A0A183CDG0</accession>
<dbReference type="InterPro" id="IPR013783">
    <property type="entry name" value="Ig-like_fold"/>
</dbReference>
<dbReference type="Proteomes" id="UP000050741">
    <property type="component" value="Unassembled WGS sequence"/>
</dbReference>
<reference evidence="4" key="2">
    <citation type="submission" date="2016-06" db="UniProtKB">
        <authorList>
            <consortium name="WormBaseParasite"/>
        </authorList>
    </citation>
    <scope>IDENTIFICATION</scope>
</reference>
<feature type="region of interest" description="Disordered" evidence="1">
    <location>
        <begin position="310"/>
        <end position="332"/>
    </location>
</feature>
<dbReference type="Gene3D" id="2.60.40.10">
    <property type="entry name" value="Immunoglobulins"/>
    <property type="match status" value="1"/>
</dbReference>
<organism evidence="3 4">
    <name type="scientific">Globodera pallida</name>
    <name type="common">Potato cyst nematode worm</name>
    <name type="synonym">Heterodera pallida</name>
    <dbReference type="NCBI Taxonomy" id="36090"/>
    <lineage>
        <taxon>Eukaryota</taxon>
        <taxon>Metazoa</taxon>
        <taxon>Ecdysozoa</taxon>
        <taxon>Nematoda</taxon>
        <taxon>Chromadorea</taxon>
        <taxon>Rhabditida</taxon>
        <taxon>Tylenchina</taxon>
        <taxon>Tylenchomorpha</taxon>
        <taxon>Tylenchoidea</taxon>
        <taxon>Heteroderidae</taxon>
        <taxon>Heteroderinae</taxon>
        <taxon>Globodera</taxon>
    </lineage>
</organism>
<sequence>MLTTSSSAIPPPPSASSFSSTLPIGRRSPPSCTSSPSSPEVVAVPVWQNDGGTTMKQQQQQQQQPTTTMEPIPEDEEESVLSASTSFIGQPEASPTAHPSTSAQSPSSALPPCQDGQHRFSSPTSAGMDTEVVAKRITESKRRLRETYTTEEIDTLVSTLPKDSVPVEWEHFSTKEVVVDPKMAHTYVTELAGGIPSARGTKYSYTYESRVEEEGQNEMEESQSERRRRRSSEEAAEEHPPVTQLRSEEEERELGREVRRGEDGTERHCTSTQKITRVTKITTTRQVKQIPVDPGDVYFDADGNPILNGFDAQNISAGSNPDEEEFSGGLDSSVGIDLSRTYISESEQYFSSPQTSSTTQQGSQSVSPPVAGDDRYFTATPGAPGLPEVTELTDSTISLAWLRPDFDGTAGPLIGYRVEFRRSDFDDWDPAHDDLLGETECKRLPVKKEDDIKIGIISYTWGGEDDY</sequence>
<dbReference type="PROSITE" id="PS50853">
    <property type="entry name" value="FN3"/>
    <property type="match status" value="1"/>
</dbReference>
<name>A0A183CDG0_GLOPA</name>
<protein>
    <submittedName>
        <fullName evidence="4">Fibronectin type-III domain-containing protein</fullName>
    </submittedName>
</protein>
<evidence type="ECO:0000313" key="3">
    <source>
        <dbReference type="Proteomes" id="UP000050741"/>
    </source>
</evidence>
<evidence type="ECO:0000313" key="4">
    <source>
        <dbReference type="WBParaSite" id="GPLIN_001091400"/>
    </source>
</evidence>
<feature type="compositionally biased region" description="Basic and acidic residues" evidence="1">
    <location>
        <begin position="231"/>
        <end position="269"/>
    </location>
</feature>
<feature type="compositionally biased region" description="Low complexity" evidence="1">
    <location>
        <begin position="15"/>
        <end position="46"/>
    </location>
</feature>
<feature type="compositionally biased region" description="Polar residues" evidence="1">
    <location>
        <begin position="97"/>
        <end position="108"/>
    </location>
</feature>
<feature type="region of interest" description="Disordered" evidence="1">
    <location>
        <begin position="1"/>
        <end position="130"/>
    </location>
</feature>
<keyword evidence="3" id="KW-1185">Reference proteome</keyword>
<evidence type="ECO:0000259" key="2">
    <source>
        <dbReference type="PROSITE" id="PS50853"/>
    </source>
</evidence>
<reference evidence="3" key="1">
    <citation type="submission" date="2014-05" db="EMBL/GenBank/DDBJ databases">
        <title>The genome and life-stage specific transcriptomes of Globodera pallida elucidate key aspects of plant parasitism by a cyst nematode.</title>
        <authorList>
            <person name="Cotton J.A."/>
            <person name="Lilley C.J."/>
            <person name="Jones L.M."/>
            <person name="Kikuchi T."/>
            <person name="Reid A.J."/>
            <person name="Thorpe P."/>
            <person name="Tsai I.J."/>
            <person name="Beasley H."/>
            <person name="Blok V."/>
            <person name="Cock P.J.A."/>
            <person name="Van den Akker S.E."/>
            <person name="Holroyd N."/>
            <person name="Hunt M."/>
            <person name="Mantelin S."/>
            <person name="Naghra H."/>
            <person name="Pain A."/>
            <person name="Palomares-Rius J.E."/>
            <person name="Zarowiecki M."/>
            <person name="Berriman M."/>
            <person name="Jones J.T."/>
            <person name="Urwin P.E."/>
        </authorList>
    </citation>
    <scope>NUCLEOTIDE SEQUENCE [LARGE SCALE GENOMIC DNA]</scope>
    <source>
        <strain evidence="3">Lindley</strain>
    </source>
</reference>
<dbReference type="WBParaSite" id="GPLIN_001091400">
    <property type="protein sequence ID" value="GPLIN_001091400"/>
    <property type="gene ID" value="GPLIN_001091400"/>
</dbReference>
<feature type="region of interest" description="Disordered" evidence="1">
    <location>
        <begin position="347"/>
        <end position="374"/>
    </location>
</feature>
<dbReference type="AlphaFoldDB" id="A0A183CDG0"/>
<dbReference type="CDD" id="cd00063">
    <property type="entry name" value="FN3"/>
    <property type="match status" value="1"/>
</dbReference>
<evidence type="ECO:0000256" key="1">
    <source>
        <dbReference type="SAM" id="MobiDB-lite"/>
    </source>
</evidence>
<feature type="domain" description="Fibronectin type-III" evidence="2">
    <location>
        <begin position="383"/>
        <end position="467"/>
    </location>
</feature>
<dbReference type="SUPFAM" id="SSF49265">
    <property type="entry name" value="Fibronectin type III"/>
    <property type="match status" value="1"/>
</dbReference>